<sequence>MGGGGGMRISVGGGGGGGRRGEEEEGRGAHLQTPRGSGRAHGDRQSSAGGAAALGFLCVLAPREGGLR</sequence>
<protein>
    <submittedName>
        <fullName evidence="2">Uncharacterized protein</fullName>
    </submittedName>
</protein>
<dbReference type="AlphaFoldDB" id="A0A0A9FC69"/>
<evidence type="ECO:0000256" key="1">
    <source>
        <dbReference type="SAM" id="MobiDB-lite"/>
    </source>
</evidence>
<feature type="compositionally biased region" description="Gly residues" evidence="1">
    <location>
        <begin position="1"/>
        <end position="18"/>
    </location>
</feature>
<accession>A0A0A9FC69</accession>
<feature type="region of interest" description="Disordered" evidence="1">
    <location>
        <begin position="1"/>
        <end position="48"/>
    </location>
</feature>
<reference evidence="2" key="1">
    <citation type="submission" date="2014-09" db="EMBL/GenBank/DDBJ databases">
        <authorList>
            <person name="Magalhaes I.L.F."/>
            <person name="Oliveira U."/>
            <person name="Santos F.R."/>
            <person name="Vidigal T.H.D.A."/>
            <person name="Brescovit A.D."/>
            <person name="Santos A.J."/>
        </authorList>
    </citation>
    <scope>NUCLEOTIDE SEQUENCE</scope>
    <source>
        <tissue evidence="2">Shoot tissue taken approximately 20 cm above the soil surface</tissue>
    </source>
</reference>
<evidence type="ECO:0000313" key="2">
    <source>
        <dbReference type="EMBL" id="JAE05868.1"/>
    </source>
</evidence>
<name>A0A0A9FC69_ARUDO</name>
<organism evidence="2">
    <name type="scientific">Arundo donax</name>
    <name type="common">Giant reed</name>
    <name type="synonym">Donax arundinaceus</name>
    <dbReference type="NCBI Taxonomy" id="35708"/>
    <lineage>
        <taxon>Eukaryota</taxon>
        <taxon>Viridiplantae</taxon>
        <taxon>Streptophyta</taxon>
        <taxon>Embryophyta</taxon>
        <taxon>Tracheophyta</taxon>
        <taxon>Spermatophyta</taxon>
        <taxon>Magnoliopsida</taxon>
        <taxon>Liliopsida</taxon>
        <taxon>Poales</taxon>
        <taxon>Poaceae</taxon>
        <taxon>PACMAD clade</taxon>
        <taxon>Arundinoideae</taxon>
        <taxon>Arundineae</taxon>
        <taxon>Arundo</taxon>
    </lineage>
</organism>
<feature type="compositionally biased region" description="Basic and acidic residues" evidence="1">
    <location>
        <begin position="19"/>
        <end position="28"/>
    </location>
</feature>
<proteinExistence type="predicted"/>
<reference evidence="2" key="2">
    <citation type="journal article" date="2015" name="Data Brief">
        <title>Shoot transcriptome of the giant reed, Arundo donax.</title>
        <authorList>
            <person name="Barrero R.A."/>
            <person name="Guerrero F.D."/>
            <person name="Moolhuijzen P."/>
            <person name="Goolsby J.A."/>
            <person name="Tidwell J."/>
            <person name="Bellgard S.E."/>
            <person name="Bellgard M.I."/>
        </authorList>
    </citation>
    <scope>NUCLEOTIDE SEQUENCE</scope>
    <source>
        <tissue evidence="2">Shoot tissue taken approximately 20 cm above the soil surface</tissue>
    </source>
</reference>
<dbReference type="EMBL" id="GBRH01192028">
    <property type="protein sequence ID" value="JAE05868.1"/>
    <property type="molecule type" value="Transcribed_RNA"/>
</dbReference>